<keyword evidence="3" id="KW-1185">Reference proteome</keyword>
<dbReference type="SUPFAM" id="SSF52218">
    <property type="entry name" value="Flavoproteins"/>
    <property type="match status" value="1"/>
</dbReference>
<evidence type="ECO:0000313" key="2">
    <source>
        <dbReference type="EMBL" id="RPE27918.1"/>
    </source>
</evidence>
<proteinExistence type="predicted"/>
<dbReference type="InterPro" id="IPR029039">
    <property type="entry name" value="Flavoprotein-like_sf"/>
</dbReference>
<feature type="domain" description="NADPH-dependent FMN reductase-like" evidence="1">
    <location>
        <begin position="29"/>
        <end position="145"/>
    </location>
</feature>
<evidence type="ECO:0000313" key="3">
    <source>
        <dbReference type="Proteomes" id="UP000266906"/>
    </source>
</evidence>
<gene>
    <name evidence="2" type="ORF">EDD38_7210</name>
</gene>
<name>A0A3N4R3F6_9ACTN</name>
<dbReference type="InterPro" id="IPR005025">
    <property type="entry name" value="FMN_Rdtase-like_dom"/>
</dbReference>
<organism evidence="2 3">
    <name type="scientific">Kitasatospora cineracea</name>
    <dbReference type="NCBI Taxonomy" id="88074"/>
    <lineage>
        <taxon>Bacteria</taxon>
        <taxon>Bacillati</taxon>
        <taxon>Actinomycetota</taxon>
        <taxon>Actinomycetes</taxon>
        <taxon>Kitasatosporales</taxon>
        <taxon>Streptomycetaceae</taxon>
        <taxon>Kitasatospora</taxon>
    </lineage>
</organism>
<dbReference type="GO" id="GO:0016491">
    <property type="term" value="F:oxidoreductase activity"/>
    <property type="evidence" value="ECO:0007669"/>
    <property type="project" value="InterPro"/>
</dbReference>
<dbReference type="AlphaFoldDB" id="A0A3N4R3F6"/>
<dbReference type="Gene3D" id="3.40.50.360">
    <property type="match status" value="1"/>
</dbReference>
<dbReference type="EMBL" id="RKQG01000003">
    <property type="protein sequence ID" value="RPE27918.1"/>
    <property type="molecule type" value="Genomic_DNA"/>
</dbReference>
<comment type="caution">
    <text evidence="2">The sequence shown here is derived from an EMBL/GenBank/DDBJ whole genome shotgun (WGS) entry which is preliminary data.</text>
</comment>
<sequence length="216" mass="22678">MSGGVVLRCAGYAPTVRALIVNCTLKPSPAPSNTEALAAVVVAELASLGVEADTVRAVDLDLRPGVKTDMGDGDQWPGVHDKLLAADILVVASPTWVGRPSSIAQRVLERMDAMVSETDEDGRPAAAGKVAGVVVTGNEDGAHHVISEICGALVDIGYTIPAQAWTYWHLGPGPGPDYLDDDKGHEWAHTTGRTMARNLHHVATALTTRPWPAPAQ</sequence>
<reference evidence="2 3" key="1">
    <citation type="submission" date="2018-11" db="EMBL/GenBank/DDBJ databases">
        <title>Sequencing the genomes of 1000 actinobacteria strains.</title>
        <authorList>
            <person name="Klenk H.-P."/>
        </authorList>
    </citation>
    <scope>NUCLEOTIDE SEQUENCE [LARGE SCALE GENOMIC DNA]</scope>
    <source>
        <strain evidence="2 3">DSM 44781</strain>
    </source>
</reference>
<protein>
    <submittedName>
        <fullName evidence="2">Multimeric flavodoxin WrbA</fullName>
    </submittedName>
</protein>
<dbReference type="Pfam" id="PF03358">
    <property type="entry name" value="FMN_red"/>
    <property type="match status" value="1"/>
</dbReference>
<evidence type="ECO:0000259" key="1">
    <source>
        <dbReference type="Pfam" id="PF03358"/>
    </source>
</evidence>
<accession>A0A3N4R3F6</accession>
<dbReference type="Proteomes" id="UP000266906">
    <property type="component" value="Unassembled WGS sequence"/>
</dbReference>